<name>B8BEB3_ORYSI</name>
<dbReference type="Gramene" id="BGIOSGA030504-TA">
    <property type="protein sequence ID" value="BGIOSGA030504-PA"/>
    <property type="gene ID" value="BGIOSGA030504"/>
</dbReference>
<evidence type="ECO:0000313" key="1">
    <source>
        <dbReference type="EMBL" id="EEC84346.1"/>
    </source>
</evidence>
<keyword evidence="2" id="KW-1185">Reference proteome</keyword>
<gene>
    <name evidence="1" type="ORF">OsI_30864</name>
</gene>
<evidence type="ECO:0000313" key="2">
    <source>
        <dbReference type="Proteomes" id="UP000007015"/>
    </source>
</evidence>
<proteinExistence type="predicted"/>
<organism evidence="1 2">
    <name type="scientific">Oryza sativa subsp. indica</name>
    <name type="common">Rice</name>
    <dbReference type="NCBI Taxonomy" id="39946"/>
    <lineage>
        <taxon>Eukaryota</taxon>
        <taxon>Viridiplantae</taxon>
        <taxon>Streptophyta</taxon>
        <taxon>Embryophyta</taxon>
        <taxon>Tracheophyta</taxon>
        <taxon>Spermatophyta</taxon>
        <taxon>Magnoliopsida</taxon>
        <taxon>Liliopsida</taxon>
        <taxon>Poales</taxon>
        <taxon>Poaceae</taxon>
        <taxon>BOP clade</taxon>
        <taxon>Oryzoideae</taxon>
        <taxon>Oryzeae</taxon>
        <taxon>Oryzinae</taxon>
        <taxon>Oryza</taxon>
        <taxon>Oryza sativa</taxon>
    </lineage>
</organism>
<dbReference type="HOGENOM" id="CLU_2268262_0_0_1"/>
<accession>B8BEB3</accession>
<sequence>MVWRHSGSGETGGGGLGGKTWWGGVLIKGEMLGHGLLLLPLPTVAMTMGTVFSLNQILHVENDNCALKFLCHLCDGKRGEEEADVGQRWRRKRWLWWPEKKMH</sequence>
<protein>
    <submittedName>
        <fullName evidence="1">Uncharacterized protein</fullName>
    </submittedName>
</protein>
<reference evidence="1 2" key="1">
    <citation type="journal article" date="2005" name="PLoS Biol.">
        <title>The genomes of Oryza sativa: a history of duplications.</title>
        <authorList>
            <person name="Yu J."/>
            <person name="Wang J."/>
            <person name="Lin W."/>
            <person name="Li S."/>
            <person name="Li H."/>
            <person name="Zhou J."/>
            <person name="Ni P."/>
            <person name="Dong W."/>
            <person name="Hu S."/>
            <person name="Zeng C."/>
            <person name="Zhang J."/>
            <person name="Zhang Y."/>
            <person name="Li R."/>
            <person name="Xu Z."/>
            <person name="Li S."/>
            <person name="Li X."/>
            <person name="Zheng H."/>
            <person name="Cong L."/>
            <person name="Lin L."/>
            <person name="Yin J."/>
            <person name="Geng J."/>
            <person name="Li G."/>
            <person name="Shi J."/>
            <person name="Liu J."/>
            <person name="Lv H."/>
            <person name="Li J."/>
            <person name="Wang J."/>
            <person name="Deng Y."/>
            <person name="Ran L."/>
            <person name="Shi X."/>
            <person name="Wang X."/>
            <person name="Wu Q."/>
            <person name="Li C."/>
            <person name="Ren X."/>
            <person name="Wang J."/>
            <person name="Wang X."/>
            <person name="Li D."/>
            <person name="Liu D."/>
            <person name="Zhang X."/>
            <person name="Ji Z."/>
            <person name="Zhao W."/>
            <person name="Sun Y."/>
            <person name="Zhang Z."/>
            <person name="Bao J."/>
            <person name="Han Y."/>
            <person name="Dong L."/>
            <person name="Ji J."/>
            <person name="Chen P."/>
            <person name="Wu S."/>
            <person name="Liu J."/>
            <person name="Xiao Y."/>
            <person name="Bu D."/>
            <person name="Tan J."/>
            <person name="Yang L."/>
            <person name="Ye C."/>
            <person name="Zhang J."/>
            <person name="Xu J."/>
            <person name="Zhou Y."/>
            <person name="Yu Y."/>
            <person name="Zhang B."/>
            <person name="Zhuang S."/>
            <person name="Wei H."/>
            <person name="Liu B."/>
            <person name="Lei M."/>
            <person name="Yu H."/>
            <person name="Li Y."/>
            <person name="Xu H."/>
            <person name="Wei S."/>
            <person name="He X."/>
            <person name="Fang L."/>
            <person name="Zhang Z."/>
            <person name="Zhang Y."/>
            <person name="Huang X."/>
            <person name="Su Z."/>
            <person name="Tong W."/>
            <person name="Li J."/>
            <person name="Tong Z."/>
            <person name="Li S."/>
            <person name="Ye J."/>
            <person name="Wang L."/>
            <person name="Fang L."/>
            <person name="Lei T."/>
            <person name="Chen C."/>
            <person name="Chen H."/>
            <person name="Xu Z."/>
            <person name="Li H."/>
            <person name="Huang H."/>
            <person name="Zhang F."/>
            <person name="Xu H."/>
            <person name="Li N."/>
            <person name="Zhao C."/>
            <person name="Li S."/>
            <person name="Dong L."/>
            <person name="Huang Y."/>
            <person name="Li L."/>
            <person name="Xi Y."/>
            <person name="Qi Q."/>
            <person name="Li W."/>
            <person name="Zhang B."/>
            <person name="Hu W."/>
            <person name="Zhang Y."/>
            <person name="Tian X."/>
            <person name="Jiao Y."/>
            <person name="Liang X."/>
            <person name="Jin J."/>
            <person name="Gao L."/>
            <person name="Zheng W."/>
            <person name="Hao B."/>
            <person name="Liu S."/>
            <person name="Wang W."/>
            <person name="Yuan L."/>
            <person name="Cao M."/>
            <person name="McDermott J."/>
            <person name="Samudrala R."/>
            <person name="Wang J."/>
            <person name="Wong G.K."/>
            <person name="Yang H."/>
        </authorList>
    </citation>
    <scope>NUCLEOTIDE SEQUENCE [LARGE SCALE GENOMIC DNA]</scope>
    <source>
        <strain evidence="2">cv. 93-11</strain>
    </source>
</reference>
<dbReference type="EMBL" id="CM000134">
    <property type="protein sequence ID" value="EEC84346.1"/>
    <property type="molecule type" value="Genomic_DNA"/>
</dbReference>
<dbReference type="Proteomes" id="UP000007015">
    <property type="component" value="Chromosome 9"/>
</dbReference>
<dbReference type="AlphaFoldDB" id="B8BEB3"/>